<organism evidence="2">
    <name type="scientific">Haptolina brevifila</name>
    <dbReference type="NCBI Taxonomy" id="156173"/>
    <lineage>
        <taxon>Eukaryota</taxon>
        <taxon>Haptista</taxon>
        <taxon>Haptophyta</taxon>
        <taxon>Prymnesiophyceae</taxon>
        <taxon>Prymnesiales</taxon>
        <taxon>Prymnesiaceae</taxon>
        <taxon>Haptolina</taxon>
    </lineage>
</organism>
<feature type="region of interest" description="Disordered" evidence="1">
    <location>
        <begin position="1"/>
        <end position="20"/>
    </location>
</feature>
<name>A0A7S2J0S1_9EUKA</name>
<dbReference type="AlphaFoldDB" id="A0A7S2J0S1"/>
<evidence type="ECO:0000313" key="2">
    <source>
        <dbReference type="EMBL" id="CAD9533507.1"/>
    </source>
</evidence>
<gene>
    <name evidence="2" type="ORF">CBRE1094_LOCUS38907</name>
</gene>
<protein>
    <submittedName>
        <fullName evidence="2">Uncharacterized protein</fullName>
    </submittedName>
</protein>
<proteinExistence type="predicted"/>
<sequence length="190" mass="21336">MSEASAITRRHAQYGTPPPGEYWFPPLTLTPVETMERLLGTRWNRAEETLLRTRPADDTASPMEEMAAVAECEPQSSGIDHGVDIIKIDAYARQRAAALSVEEGPRHRYEPERSWRGPKLLLLHDQLERIAHWATEGDAAATLALLRQLHRCCEVSAEEASLDQDIPREAQTYFGMDPGEAHLSRHGDEL</sequence>
<accession>A0A7S2J0S1</accession>
<reference evidence="2" key="1">
    <citation type="submission" date="2021-01" db="EMBL/GenBank/DDBJ databases">
        <authorList>
            <person name="Corre E."/>
            <person name="Pelletier E."/>
            <person name="Niang G."/>
            <person name="Scheremetjew M."/>
            <person name="Finn R."/>
            <person name="Kale V."/>
            <person name="Holt S."/>
            <person name="Cochrane G."/>
            <person name="Meng A."/>
            <person name="Brown T."/>
            <person name="Cohen L."/>
        </authorList>
    </citation>
    <scope>NUCLEOTIDE SEQUENCE</scope>
    <source>
        <strain evidence="2">UTEX LB 985</strain>
    </source>
</reference>
<evidence type="ECO:0000256" key="1">
    <source>
        <dbReference type="SAM" id="MobiDB-lite"/>
    </source>
</evidence>
<dbReference type="EMBL" id="HBGU01071256">
    <property type="protein sequence ID" value="CAD9533507.1"/>
    <property type="molecule type" value="Transcribed_RNA"/>
</dbReference>